<keyword evidence="4 6" id="KW-1133">Transmembrane helix</keyword>
<evidence type="ECO:0000256" key="1">
    <source>
        <dbReference type="ARBA" id="ARBA00004141"/>
    </source>
</evidence>
<proteinExistence type="inferred from homology"/>
<evidence type="ECO:0000256" key="2">
    <source>
        <dbReference type="ARBA" id="ARBA00005268"/>
    </source>
</evidence>
<dbReference type="PANTHER" id="PTHR30028">
    <property type="entry name" value="UPF0014 INNER MEMBRANE PROTEIN YBBM-RELATED"/>
    <property type="match status" value="1"/>
</dbReference>
<comment type="caution">
    <text evidence="7">The sequence shown here is derived from an EMBL/GenBank/DDBJ whole genome shotgun (WGS) entry which is preliminary data.</text>
</comment>
<dbReference type="Pfam" id="PF03649">
    <property type="entry name" value="UPF0014"/>
    <property type="match status" value="1"/>
</dbReference>
<feature type="transmembrane region" description="Helical" evidence="6">
    <location>
        <begin position="223"/>
        <end position="244"/>
    </location>
</feature>
<dbReference type="Proteomes" id="UP000238196">
    <property type="component" value="Unassembled WGS sequence"/>
</dbReference>
<dbReference type="EMBL" id="PRLP01000008">
    <property type="protein sequence ID" value="PPC78925.1"/>
    <property type="molecule type" value="Genomic_DNA"/>
</dbReference>
<keyword evidence="3 6" id="KW-0812">Transmembrane</keyword>
<evidence type="ECO:0000313" key="7">
    <source>
        <dbReference type="EMBL" id="PPC78925.1"/>
    </source>
</evidence>
<sequence>MIHLSYTDLGLCALLVIACGGLLTLHHPALTRQLYGSALRCGLQLLLMGVWLSFIFTRQHWGWVALMSVIMLGAATLEAGRRQAVPLQAAWRYGLALMSMGTAALSMTVLVVVALLQADPWYSPRYFLPLLGMLLGNCLTGVSMGMDHFNRQVWQQQAQLEWRLALGMTATEAIQPMYRQSLEAALRPTFNMLVSAGVISLPGMMTGQILAGAAPMEAVKYQLMIMLLLAVCTSVGIMLALSACRRLLFDERQRLDLHRLQPPGS</sequence>
<evidence type="ECO:0000256" key="4">
    <source>
        <dbReference type="ARBA" id="ARBA00022989"/>
    </source>
</evidence>
<evidence type="ECO:0000256" key="5">
    <source>
        <dbReference type="ARBA" id="ARBA00023136"/>
    </source>
</evidence>
<protein>
    <submittedName>
        <fullName evidence="7">ABC transporter permease</fullName>
    </submittedName>
</protein>
<feature type="transmembrane region" description="Helical" evidence="6">
    <location>
        <begin position="37"/>
        <end position="55"/>
    </location>
</feature>
<dbReference type="OrthoDB" id="9791807at2"/>
<gene>
    <name evidence="7" type="ORF">C4K68_02675</name>
</gene>
<feature type="transmembrane region" description="Helical" evidence="6">
    <location>
        <begin position="6"/>
        <end position="25"/>
    </location>
</feature>
<organism evidence="7 8">
    <name type="scientific">Proteobacteria bacterium 228</name>
    <dbReference type="NCBI Taxonomy" id="2083153"/>
    <lineage>
        <taxon>Bacteria</taxon>
        <taxon>Pseudomonadati</taxon>
        <taxon>Pseudomonadota</taxon>
    </lineage>
</organism>
<evidence type="ECO:0000256" key="6">
    <source>
        <dbReference type="SAM" id="Phobius"/>
    </source>
</evidence>
<feature type="transmembrane region" description="Helical" evidence="6">
    <location>
        <begin position="126"/>
        <end position="146"/>
    </location>
</feature>
<comment type="similarity">
    <text evidence="2">Belongs to the UPF0014 family.</text>
</comment>
<reference evidence="7 8" key="1">
    <citation type="submission" date="2018-02" db="EMBL/GenBank/DDBJ databases">
        <title>novel marine gammaproteobacteria from coastal saline agro ecosystem.</title>
        <authorList>
            <person name="Krishnan R."/>
            <person name="Ramesh Kumar N."/>
        </authorList>
    </citation>
    <scope>NUCLEOTIDE SEQUENCE [LARGE SCALE GENOMIC DNA]</scope>
    <source>
        <strain evidence="7 8">228</strain>
    </source>
</reference>
<comment type="subcellular location">
    <subcellularLocation>
        <location evidence="1">Membrane</location>
        <topology evidence="1">Multi-pass membrane protein</topology>
    </subcellularLocation>
</comment>
<feature type="transmembrane region" description="Helical" evidence="6">
    <location>
        <begin position="91"/>
        <end position="114"/>
    </location>
</feature>
<keyword evidence="5 6" id="KW-0472">Membrane</keyword>
<evidence type="ECO:0000256" key="3">
    <source>
        <dbReference type="ARBA" id="ARBA00022692"/>
    </source>
</evidence>
<accession>A0A2S5KW53</accession>
<dbReference type="GO" id="GO:0005886">
    <property type="term" value="C:plasma membrane"/>
    <property type="evidence" value="ECO:0007669"/>
    <property type="project" value="TreeGrafter"/>
</dbReference>
<dbReference type="AlphaFoldDB" id="A0A2S5KW53"/>
<feature type="transmembrane region" description="Helical" evidence="6">
    <location>
        <begin position="189"/>
        <end position="211"/>
    </location>
</feature>
<dbReference type="InterPro" id="IPR005226">
    <property type="entry name" value="UPF0014_fam"/>
</dbReference>
<name>A0A2S5KW53_9PROT</name>
<dbReference type="PANTHER" id="PTHR30028:SF0">
    <property type="entry name" value="PROTEIN ALUMINUM SENSITIVE 3"/>
    <property type="match status" value="1"/>
</dbReference>
<feature type="transmembrane region" description="Helical" evidence="6">
    <location>
        <begin position="61"/>
        <end position="79"/>
    </location>
</feature>
<evidence type="ECO:0000313" key="8">
    <source>
        <dbReference type="Proteomes" id="UP000238196"/>
    </source>
</evidence>